<evidence type="ECO:0000256" key="1">
    <source>
        <dbReference type="SAM" id="SignalP"/>
    </source>
</evidence>
<accession>A0A384K013</accession>
<keyword evidence="1" id="KW-0732">Signal</keyword>
<name>A0A384K013_BOTFB</name>
<dbReference type="OrthoDB" id="3476366at2759"/>
<reference evidence="2 3" key="2">
    <citation type="journal article" date="2012" name="Eukaryot. Cell">
        <title>Genome update of Botrytis cinerea strains B05.10 and T4.</title>
        <authorList>
            <person name="Staats M."/>
            <person name="van Kan J.A."/>
        </authorList>
    </citation>
    <scope>NUCLEOTIDE SEQUENCE [LARGE SCALE GENOMIC DNA]</scope>
    <source>
        <strain evidence="2 3">B05.10</strain>
    </source>
</reference>
<reference evidence="2 3" key="1">
    <citation type="journal article" date="2011" name="PLoS Genet.">
        <title>Genomic analysis of the necrotrophic fungal pathogens Sclerotinia sclerotiorum and Botrytis cinerea.</title>
        <authorList>
            <person name="Amselem J."/>
            <person name="Cuomo C.A."/>
            <person name="van Kan J.A."/>
            <person name="Viaud M."/>
            <person name="Benito E.P."/>
            <person name="Couloux A."/>
            <person name="Coutinho P.M."/>
            <person name="de Vries R.P."/>
            <person name="Dyer P.S."/>
            <person name="Fillinger S."/>
            <person name="Fournier E."/>
            <person name="Gout L."/>
            <person name="Hahn M."/>
            <person name="Kohn L."/>
            <person name="Lapalu N."/>
            <person name="Plummer K.M."/>
            <person name="Pradier J.M."/>
            <person name="Quevillon E."/>
            <person name="Sharon A."/>
            <person name="Simon A."/>
            <person name="ten Have A."/>
            <person name="Tudzynski B."/>
            <person name="Tudzynski P."/>
            <person name="Wincker P."/>
            <person name="Andrew M."/>
            <person name="Anthouard V."/>
            <person name="Beever R.E."/>
            <person name="Beffa R."/>
            <person name="Benoit I."/>
            <person name="Bouzid O."/>
            <person name="Brault B."/>
            <person name="Chen Z."/>
            <person name="Choquer M."/>
            <person name="Collemare J."/>
            <person name="Cotton P."/>
            <person name="Danchin E.G."/>
            <person name="Da Silva C."/>
            <person name="Gautier A."/>
            <person name="Giraud C."/>
            <person name="Giraud T."/>
            <person name="Gonzalez C."/>
            <person name="Grossetete S."/>
            <person name="Guldener U."/>
            <person name="Henrissat B."/>
            <person name="Howlett B.J."/>
            <person name="Kodira C."/>
            <person name="Kretschmer M."/>
            <person name="Lappartient A."/>
            <person name="Leroch M."/>
            <person name="Levis C."/>
            <person name="Mauceli E."/>
            <person name="Neuveglise C."/>
            <person name="Oeser B."/>
            <person name="Pearson M."/>
            <person name="Poulain J."/>
            <person name="Poussereau N."/>
            <person name="Quesneville H."/>
            <person name="Rascle C."/>
            <person name="Schumacher J."/>
            <person name="Segurens B."/>
            <person name="Sexton A."/>
            <person name="Silva E."/>
            <person name="Sirven C."/>
            <person name="Soanes D.M."/>
            <person name="Talbot N.J."/>
            <person name="Templeton M."/>
            <person name="Yandava C."/>
            <person name="Yarden O."/>
            <person name="Zeng Q."/>
            <person name="Rollins J.A."/>
            <person name="Lebrun M.H."/>
            <person name="Dickman M."/>
        </authorList>
    </citation>
    <scope>NUCLEOTIDE SEQUENCE [LARGE SCALE GENOMIC DNA]</scope>
    <source>
        <strain evidence="2 3">B05.10</strain>
    </source>
</reference>
<protein>
    <submittedName>
        <fullName evidence="2">Uncharacterized protein</fullName>
    </submittedName>
</protein>
<gene>
    <name evidence="2" type="ORF">BCIN_13g00380</name>
</gene>
<evidence type="ECO:0000313" key="2">
    <source>
        <dbReference type="EMBL" id="ATZ56189.1"/>
    </source>
</evidence>
<feature type="chain" id="PRO_5016946411" evidence="1">
    <location>
        <begin position="21"/>
        <end position="142"/>
    </location>
</feature>
<dbReference type="Proteomes" id="UP000001798">
    <property type="component" value="Chromosome 13"/>
</dbReference>
<evidence type="ECO:0000313" key="3">
    <source>
        <dbReference type="Proteomes" id="UP000001798"/>
    </source>
</evidence>
<dbReference type="VEuPathDB" id="FungiDB:Bcin13g00380"/>
<organism evidence="2 3">
    <name type="scientific">Botryotinia fuckeliana (strain B05.10)</name>
    <name type="common">Noble rot fungus</name>
    <name type="synonym">Botrytis cinerea</name>
    <dbReference type="NCBI Taxonomy" id="332648"/>
    <lineage>
        <taxon>Eukaryota</taxon>
        <taxon>Fungi</taxon>
        <taxon>Dikarya</taxon>
        <taxon>Ascomycota</taxon>
        <taxon>Pezizomycotina</taxon>
        <taxon>Leotiomycetes</taxon>
        <taxon>Helotiales</taxon>
        <taxon>Sclerotiniaceae</taxon>
        <taxon>Botrytis</taxon>
    </lineage>
</organism>
<dbReference type="AlphaFoldDB" id="A0A384K013"/>
<dbReference type="RefSeq" id="XP_001547509.2">
    <property type="nucleotide sequence ID" value="XM_001547459.2"/>
</dbReference>
<dbReference type="EMBL" id="CP009817">
    <property type="protein sequence ID" value="ATZ56189.1"/>
    <property type="molecule type" value="Genomic_DNA"/>
</dbReference>
<proteinExistence type="predicted"/>
<reference evidence="2 3" key="3">
    <citation type="journal article" date="2017" name="Mol. Plant Pathol.">
        <title>A gapless genome sequence of the fungus Botrytis cinerea.</title>
        <authorList>
            <person name="Van Kan J.A."/>
            <person name="Stassen J.H."/>
            <person name="Mosbach A."/>
            <person name="Van Der Lee T.A."/>
            <person name="Faino L."/>
            <person name="Farmer A.D."/>
            <person name="Papasotiriou D.G."/>
            <person name="Zhou S."/>
            <person name="Seidl M.F."/>
            <person name="Cottam E."/>
            <person name="Edel D."/>
            <person name="Hahn M."/>
            <person name="Schwartz D.C."/>
            <person name="Dietrich R.A."/>
            <person name="Widdison S."/>
            <person name="Scalliet G."/>
        </authorList>
    </citation>
    <scope>NUCLEOTIDE SEQUENCE [LARGE SCALE GENOMIC DNA]</scope>
    <source>
        <strain evidence="2 3">B05.10</strain>
    </source>
</reference>
<keyword evidence="3" id="KW-1185">Reference proteome</keyword>
<sequence>MRTSLLSISSLLALPLTTLADFHYGYSDYTITTATGRYAMILPASQTNCTEAYDFYPKGPFGFEVPTGQVKVAICGVEVNLNVTSGSWYTSSRNILEGNCTAVNTTNPTAGVRTPVCSIGYNSGSSYTDIWSCPGAVCKSEL</sequence>
<dbReference type="GeneID" id="5427970"/>
<feature type="signal peptide" evidence="1">
    <location>
        <begin position="1"/>
        <end position="20"/>
    </location>
</feature>
<dbReference type="KEGG" id="bfu:BCIN_13g00380"/>